<reference evidence="4 5" key="1">
    <citation type="submission" date="2016-11" db="EMBL/GenBank/DDBJ databases">
        <authorList>
            <person name="Varghese N."/>
            <person name="Submissions S."/>
        </authorList>
    </citation>
    <scope>NUCLEOTIDE SEQUENCE [LARGE SCALE GENOMIC DNA]</scope>
    <source>
        <strain evidence="4 5">DSM 28249</strain>
    </source>
</reference>
<dbReference type="CDD" id="cd03057">
    <property type="entry name" value="GST_N_Beta"/>
    <property type="match status" value="1"/>
</dbReference>
<name>A0A1M7JRN2_9RHOB</name>
<feature type="region of interest" description="Disordered" evidence="1">
    <location>
        <begin position="214"/>
        <end position="234"/>
    </location>
</feature>
<dbReference type="AlphaFoldDB" id="A0A1M7JRN2"/>
<dbReference type="Pfam" id="PF13409">
    <property type="entry name" value="GST_N_2"/>
    <property type="match status" value="1"/>
</dbReference>
<proteinExistence type="predicted"/>
<keyword evidence="5" id="KW-1185">Reference proteome</keyword>
<feature type="domain" description="GST C-terminal" evidence="3">
    <location>
        <begin position="87"/>
        <end position="229"/>
    </location>
</feature>
<gene>
    <name evidence="4" type="ORF">SAMN05443432_10943</name>
</gene>
<accession>A0A1M7JRN2</accession>
<evidence type="ECO:0000256" key="1">
    <source>
        <dbReference type="SAM" id="MobiDB-lite"/>
    </source>
</evidence>
<dbReference type="PROSITE" id="PS50404">
    <property type="entry name" value="GST_NTER"/>
    <property type="match status" value="1"/>
</dbReference>
<dbReference type="Proteomes" id="UP000322545">
    <property type="component" value="Unassembled WGS sequence"/>
</dbReference>
<protein>
    <submittedName>
        <fullName evidence="4">Glutathione S-transferase</fullName>
    </submittedName>
</protein>
<dbReference type="PROSITE" id="PS50405">
    <property type="entry name" value="GST_CTER"/>
    <property type="match status" value="1"/>
</dbReference>
<dbReference type="GO" id="GO:0016740">
    <property type="term" value="F:transferase activity"/>
    <property type="evidence" value="ECO:0007669"/>
    <property type="project" value="UniProtKB-KW"/>
</dbReference>
<dbReference type="InterPro" id="IPR004045">
    <property type="entry name" value="Glutathione_S-Trfase_N"/>
</dbReference>
<dbReference type="PANTHER" id="PTHR44051">
    <property type="entry name" value="GLUTATHIONE S-TRANSFERASE-RELATED"/>
    <property type="match status" value="1"/>
</dbReference>
<dbReference type="InterPro" id="IPR036282">
    <property type="entry name" value="Glutathione-S-Trfase_C_sf"/>
</dbReference>
<dbReference type="Pfam" id="PF13410">
    <property type="entry name" value="GST_C_2"/>
    <property type="match status" value="1"/>
</dbReference>
<dbReference type="InterPro" id="IPR036249">
    <property type="entry name" value="Thioredoxin-like_sf"/>
</dbReference>
<feature type="domain" description="GST N-terminal" evidence="2">
    <location>
        <begin position="2"/>
        <end position="83"/>
    </location>
</feature>
<dbReference type="RefSeq" id="WP_149780447.1">
    <property type="nucleotide sequence ID" value="NZ_FRCB01000009.1"/>
</dbReference>
<dbReference type="SFLD" id="SFLDS00019">
    <property type="entry name" value="Glutathione_Transferase_(cytos"/>
    <property type="match status" value="1"/>
</dbReference>
<dbReference type="InterPro" id="IPR010987">
    <property type="entry name" value="Glutathione-S-Trfase_C-like"/>
</dbReference>
<dbReference type="EMBL" id="FRCB01000009">
    <property type="protein sequence ID" value="SHM55555.1"/>
    <property type="molecule type" value="Genomic_DNA"/>
</dbReference>
<dbReference type="SFLD" id="SFLDG00358">
    <property type="entry name" value="Main_(cytGST)"/>
    <property type="match status" value="1"/>
</dbReference>
<sequence>MTQTYRLHYAPDNASLIIRLALEELGVPYDTALVDRAARAQRSPDYLRLNPMGLIPVLETPDGPIFETGAILLWLADRHGALGPGPQAPGRGAALKWLFFVSNTLHPALRMTFYPDAYTDGDADEQARLRAHAQARIKGHLDKLDVAAGDHPDLFDGDRPGIIALYLGPILRWMALYPEDHTAWFDLYDWPRLRALALGLERRASTAAAIRAEGLGPHPFSDPQPADPPEGSAT</sequence>
<evidence type="ECO:0000313" key="5">
    <source>
        <dbReference type="Proteomes" id="UP000322545"/>
    </source>
</evidence>
<evidence type="ECO:0000313" key="4">
    <source>
        <dbReference type="EMBL" id="SHM55555.1"/>
    </source>
</evidence>
<dbReference type="Gene3D" id="1.20.1050.10">
    <property type="match status" value="1"/>
</dbReference>
<dbReference type="SUPFAM" id="SSF47616">
    <property type="entry name" value="GST C-terminal domain-like"/>
    <property type="match status" value="1"/>
</dbReference>
<dbReference type="Gene3D" id="3.40.30.10">
    <property type="entry name" value="Glutaredoxin"/>
    <property type="match status" value="1"/>
</dbReference>
<evidence type="ECO:0000259" key="3">
    <source>
        <dbReference type="PROSITE" id="PS50405"/>
    </source>
</evidence>
<dbReference type="SUPFAM" id="SSF52833">
    <property type="entry name" value="Thioredoxin-like"/>
    <property type="match status" value="1"/>
</dbReference>
<organism evidence="4 5">
    <name type="scientific">Roseovarius litoreus</name>
    <dbReference type="NCBI Taxonomy" id="1155722"/>
    <lineage>
        <taxon>Bacteria</taxon>
        <taxon>Pseudomonadati</taxon>
        <taxon>Pseudomonadota</taxon>
        <taxon>Alphaproteobacteria</taxon>
        <taxon>Rhodobacterales</taxon>
        <taxon>Roseobacteraceae</taxon>
        <taxon>Roseovarius</taxon>
    </lineage>
</organism>
<dbReference type="PANTHER" id="PTHR44051:SF8">
    <property type="entry name" value="GLUTATHIONE S-TRANSFERASE GSTA"/>
    <property type="match status" value="1"/>
</dbReference>
<evidence type="ECO:0000259" key="2">
    <source>
        <dbReference type="PROSITE" id="PS50404"/>
    </source>
</evidence>
<keyword evidence="4" id="KW-0808">Transferase</keyword>
<dbReference type="InterPro" id="IPR040079">
    <property type="entry name" value="Glutathione_S-Trfase"/>
</dbReference>